<keyword evidence="1" id="KW-1133">Transmembrane helix</keyword>
<evidence type="ECO:0000313" key="2">
    <source>
        <dbReference type="EMBL" id="CAJ1403693.1"/>
    </source>
</evidence>
<keyword evidence="1" id="KW-0812">Transmembrane</keyword>
<dbReference type="EMBL" id="CAUJNA010003505">
    <property type="protein sequence ID" value="CAJ1403693.1"/>
    <property type="molecule type" value="Genomic_DNA"/>
</dbReference>
<evidence type="ECO:0000256" key="1">
    <source>
        <dbReference type="SAM" id="Phobius"/>
    </source>
</evidence>
<keyword evidence="3" id="KW-1185">Reference proteome</keyword>
<proteinExistence type="predicted"/>
<gene>
    <name evidence="2" type="ORF">EVOR1521_LOCUS26310</name>
</gene>
<keyword evidence="1" id="KW-0472">Membrane</keyword>
<sequence length="584" mass="65674">MQYREITAQTVGAFLVFFATRICHWAFVNAIHTWWLSPKNRSMYFKDFAAAAAKGNVDMTLIMKHHPETISETFGDESTSEFQIVEATVRPAATVLLVGNMMMHLKGGGVFQCLLSALRGCIAPFGLMMVVSTPVISGGGGCNARMRLSLPTADLNLLYIFQWVFLHFVGFACFVGPSLLWELPAAVLDLFNPPQPEAGQTWPQIPRILWYCLTSLRMVCPILMLRAAPYLFTEEAKNPNTLRAKKWYGEYCVGEFGAAVMYFNALSVFFLPGQGPYSIMDKVVIGAMLLDSFRILLFYGLWSMWVLHAWDEIDWKYECMSRTTMSHGPVMKALRTLTDRQLVFLHAVQAGQFDPTEWHVTSSPLPTWIINGALGVAQGHVRQFVIRPENYTNFLAYDFMDLQKDDLELFSEDLLAVISALPSTATLFFPFGDIYKKTVRRPFLCLSCEDFEAEIERIGVKANTDLPSCRDDEVAFDITDKVLGMEGCPAAFQTRGFCEALAEDGSMILALFGQLLNPQGYKEVERPDLGPHYEVQVRLPQRFILRTLKEQKLPEGPPCPGWEELRASLLPPELAGGSEPKKAR</sequence>
<reference evidence="2" key="1">
    <citation type="submission" date="2023-08" db="EMBL/GenBank/DDBJ databases">
        <authorList>
            <person name="Chen Y."/>
            <person name="Shah S."/>
            <person name="Dougan E. K."/>
            <person name="Thang M."/>
            <person name="Chan C."/>
        </authorList>
    </citation>
    <scope>NUCLEOTIDE SEQUENCE</scope>
</reference>
<feature type="transmembrane region" description="Helical" evidence="1">
    <location>
        <begin position="109"/>
        <end position="136"/>
    </location>
</feature>
<name>A0AA36JEU5_9DINO</name>
<comment type="caution">
    <text evidence="2">The sequence shown here is derived from an EMBL/GenBank/DDBJ whole genome shotgun (WGS) entry which is preliminary data.</text>
</comment>
<accession>A0AA36JEU5</accession>
<feature type="transmembrane region" description="Helical" evidence="1">
    <location>
        <begin position="248"/>
        <end position="271"/>
    </location>
</feature>
<dbReference type="AlphaFoldDB" id="A0AA36JEU5"/>
<feature type="transmembrane region" description="Helical" evidence="1">
    <location>
        <begin position="283"/>
        <end position="307"/>
    </location>
</feature>
<evidence type="ECO:0000313" key="3">
    <source>
        <dbReference type="Proteomes" id="UP001178507"/>
    </source>
</evidence>
<feature type="transmembrane region" description="Helical" evidence="1">
    <location>
        <begin position="208"/>
        <end position="228"/>
    </location>
</feature>
<organism evidence="2 3">
    <name type="scientific">Effrenium voratum</name>
    <dbReference type="NCBI Taxonomy" id="2562239"/>
    <lineage>
        <taxon>Eukaryota</taxon>
        <taxon>Sar</taxon>
        <taxon>Alveolata</taxon>
        <taxon>Dinophyceae</taxon>
        <taxon>Suessiales</taxon>
        <taxon>Symbiodiniaceae</taxon>
        <taxon>Effrenium</taxon>
    </lineage>
</organism>
<dbReference type="Proteomes" id="UP001178507">
    <property type="component" value="Unassembled WGS sequence"/>
</dbReference>
<feature type="transmembrane region" description="Helical" evidence="1">
    <location>
        <begin position="12"/>
        <end position="35"/>
    </location>
</feature>
<protein>
    <submittedName>
        <fullName evidence="2">Uncharacterized protein</fullName>
    </submittedName>
</protein>
<feature type="transmembrane region" description="Helical" evidence="1">
    <location>
        <begin position="157"/>
        <end position="181"/>
    </location>
</feature>